<dbReference type="SUPFAM" id="SSF54060">
    <property type="entry name" value="His-Me finger endonucleases"/>
    <property type="match status" value="1"/>
</dbReference>
<dbReference type="GO" id="GO:0016787">
    <property type="term" value="F:hydrolase activity"/>
    <property type="evidence" value="ECO:0007669"/>
    <property type="project" value="UniProtKB-KW"/>
</dbReference>
<evidence type="ECO:0000259" key="1">
    <source>
        <dbReference type="Pfam" id="PF13392"/>
    </source>
</evidence>
<keyword evidence="3" id="KW-1185">Reference proteome</keyword>
<dbReference type="Pfam" id="PF13392">
    <property type="entry name" value="HNH_3"/>
    <property type="match status" value="1"/>
</dbReference>
<dbReference type="InterPro" id="IPR044925">
    <property type="entry name" value="His-Me_finger_sf"/>
</dbReference>
<proteinExistence type="predicted"/>
<gene>
    <name evidence="2" type="ORF">RND61_15590</name>
</gene>
<dbReference type="Gene3D" id="3.90.75.20">
    <property type="match status" value="1"/>
</dbReference>
<reference evidence="2 3" key="1">
    <citation type="submission" date="2023-09" db="EMBL/GenBank/DDBJ databases">
        <title>Streptomyces sp. nov.: A antagonism against Alternaria gaisen Producing Streptochlin, Isolated from Tamarix root soil.</title>
        <authorList>
            <person name="Chen Y."/>
        </authorList>
    </citation>
    <scope>NUCLEOTIDE SEQUENCE [LARGE SCALE GENOMIC DNA]</scope>
    <source>
        <strain evidence="2 3">TRM76323</strain>
    </source>
</reference>
<keyword evidence="2" id="KW-0255">Endonuclease</keyword>
<dbReference type="EMBL" id="JAWCTQ010000016">
    <property type="protein sequence ID" value="MDT9683471.1"/>
    <property type="molecule type" value="Genomic_DNA"/>
</dbReference>
<dbReference type="Proteomes" id="UP001250181">
    <property type="component" value="Unassembled WGS sequence"/>
</dbReference>
<comment type="caution">
    <text evidence="2">The sequence shown here is derived from an EMBL/GenBank/DDBJ whole genome shotgun (WGS) entry which is preliminary data.</text>
</comment>
<dbReference type="RefSeq" id="WP_315878545.1">
    <property type="nucleotide sequence ID" value="NZ_JAWCTQ010000016.1"/>
</dbReference>
<keyword evidence="2" id="KW-0378">Hydrolase</keyword>
<evidence type="ECO:0000313" key="3">
    <source>
        <dbReference type="Proteomes" id="UP001250181"/>
    </source>
</evidence>
<dbReference type="InterPro" id="IPR003615">
    <property type="entry name" value="HNH_nuc"/>
</dbReference>
<dbReference type="GO" id="GO:0004519">
    <property type="term" value="F:endonuclease activity"/>
    <property type="evidence" value="ECO:0007669"/>
    <property type="project" value="UniProtKB-KW"/>
</dbReference>
<sequence length="169" mass="19271">MTFVEKDIGNYIVYSNGDIFSKRSNKFLKINYNTTHSYARVSIDGKTIKLHRLIIETFLGKSELEVNHIDGNKRNNSLSNLEYVSRSQNVKHAYDNGLVPRHKTSNKSVKLVIKGKKIGTFDSGSSLSLLLGKNRQWLGNQLHKKEIVKYGDFSIMYDNEEESINGTNI</sequence>
<name>A0ABU3QLG8_9ACTN</name>
<accession>A0ABU3QLG8</accession>
<evidence type="ECO:0000313" key="2">
    <source>
        <dbReference type="EMBL" id="MDT9683471.1"/>
    </source>
</evidence>
<keyword evidence="2" id="KW-0540">Nuclease</keyword>
<organism evidence="2 3">
    <name type="scientific">Streptomyces tamarix</name>
    <dbReference type="NCBI Taxonomy" id="3078565"/>
    <lineage>
        <taxon>Bacteria</taxon>
        <taxon>Bacillati</taxon>
        <taxon>Actinomycetota</taxon>
        <taxon>Actinomycetes</taxon>
        <taxon>Kitasatosporales</taxon>
        <taxon>Streptomycetaceae</taxon>
        <taxon>Streptomyces</taxon>
    </lineage>
</organism>
<dbReference type="EC" id="3.1.-.-" evidence="2"/>
<protein>
    <submittedName>
        <fullName evidence="2">HNH endonuclease signature motif containing protein</fullName>
        <ecNumber evidence="2">3.1.-.-</ecNumber>
    </submittedName>
</protein>
<feature type="domain" description="HNH nuclease" evidence="1">
    <location>
        <begin position="50"/>
        <end position="90"/>
    </location>
</feature>